<dbReference type="AlphaFoldDB" id="A0A2T2WWE1"/>
<dbReference type="InterPro" id="IPR011437">
    <property type="entry name" value="DUF1540"/>
</dbReference>
<evidence type="ECO:0000313" key="3">
    <source>
        <dbReference type="Proteomes" id="UP000242699"/>
    </source>
</evidence>
<evidence type="ECO:0000259" key="1">
    <source>
        <dbReference type="Pfam" id="PF07561"/>
    </source>
</evidence>
<sequence>MNNCFFWAKDNSCAADSILITSDKAALEHSDMAVGQESRNSLVQEIGETPARFIAETACHTFKAR</sequence>
<feature type="domain" description="DUF1540" evidence="1">
    <location>
        <begin position="2"/>
        <end position="62"/>
    </location>
</feature>
<evidence type="ECO:0000313" key="2">
    <source>
        <dbReference type="EMBL" id="PSR26550.1"/>
    </source>
</evidence>
<name>A0A2T2WWE1_9FIRM</name>
<dbReference type="Pfam" id="PF07561">
    <property type="entry name" value="DUF1540"/>
    <property type="match status" value="1"/>
</dbReference>
<gene>
    <name evidence="2" type="ORF">C7B43_13725</name>
</gene>
<protein>
    <submittedName>
        <fullName evidence="2">DUF1540 domain-containing protein</fullName>
    </submittedName>
</protein>
<reference evidence="2 3" key="1">
    <citation type="journal article" date="2014" name="BMC Genomics">
        <title>Comparison of environmental and isolate Sulfobacillus genomes reveals diverse carbon, sulfur, nitrogen, and hydrogen metabolisms.</title>
        <authorList>
            <person name="Justice N.B."/>
            <person name="Norman A."/>
            <person name="Brown C.T."/>
            <person name="Singh A."/>
            <person name="Thomas B.C."/>
            <person name="Banfield J.F."/>
        </authorList>
    </citation>
    <scope>NUCLEOTIDE SEQUENCE [LARGE SCALE GENOMIC DNA]</scope>
    <source>
        <strain evidence="2">AMDSBA1</strain>
    </source>
</reference>
<dbReference type="Proteomes" id="UP000242699">
    <property type="component" value="Unassembled WGS sequence"/>
</dbReference>
<organism evidence="2 3">
    <name type="scientific">Sulfobacillus benefaciens</name>
    <dbReference type="NCBI Taxonomy" id="453960"/>
    <lineage>
        <taxon>Bacteria</taxon>
        <taxon>Bacillati</taxon>
        <taxon>Bacillota</taxon>
        <taxon>Clostridia</taxon>
        <taxon>Eubacteriales</taxon>
        <taxon>Clostridiales Family XVII. Incertae Sedis</taxon>
        <taxon>Sulfobacillus</taxon>
    </lineage>
</organism>
<dbReference type="EMBL" id="PXYT01000035">
    <property type="protein sequence ID" value="PSR26550.1"/>
    <property type="molecule type" value="Genomic_DNA"/>
</dbReference>
<accession>A0A2T2WWE1</accession>
<comment type="caution">
    <text evidence="2">The sequence shown here is derived from an EMBL/GenBank/DDBJ whole genome shotgun (WGS) entry which is preliminary data.</text>
</comment>
<proteinExistence type="predicted"/>